<dbReference type="EMBL" id="UXAW01000088">
    <property type="protein sequence ID" value="VDC31769.1"/>
    <property type="molecule type" value="Genomic_DNA"/>
</dbReference>
<organism evidence="1 2">
    <name type="scientific">Pseudogemmobacter humi</name>
    <dbReference type="NCBI Taxonomy" id="2483812"/>
    <lineage>
        <taxon>Bacteria</taxon>
        <taxon>Pseudomonadati</taxon>
        <taxon>Pseudomonadota</taxon>
        <taxon>Alphaproteobacteria</taxon>
        <taxon>Rhodobacterales</taxon>
        <taxon>Paracoccaceae</taxon>
        <taxon>Pseudogemmobacter</taxon>
    </lineage>
</organism>
<evidence type="ECO:0000313" key="2">
    <source>
        <dbReference type="Proteomes" id="UP000277498"/>
    </source>
</evidence>
<dbReference type="AlphaFoldDB" id="A0A3P5XAK1"/>
<reference evidence="1 2" key="1">
    <citation type="submission" date="2018-11" db="EMBL/GenBank/DDBJ databases">
        <authorList>
            <person name="Criscuolo A."/>
        </authorList>
    </citation>
    <scope>NUCLEOTIDE SEQUENCE [LARGE SCALE GENOMIC DNA]</scope>
    <source>
        <strain evidence="1">ACIP111625</strain>
    </source>
</reference>
<sequence>MTNFSQKAPFNLAEYLSRPATPAEIQRAAAGRKKHKEFMEGLEAAREREALRRKS</sequence>
<dbReference type="RefSeq" id="WP_160144639.1">
    <property type="nucleotide sequence ID" value="NZ_UXAW01000088.1"/>
</dbReference>
<name>A0A3P5XAK1_9RHOB</name>
<gene>
    <name evidence="1" type="ORF">XINFAN_03123</name>
</gene>
<dbReference type="Proteomes" id="UP000277498">
    <property type="component" value="Unassembled WGS sequence"/>
</dbReference>
<accession>A0A3P5XAK1</accession>
<protein>
    <submittedName>
        <fullName evidence="1">Uncharacterized protein</fullName>
    </submittedName>
</protein>
<proteinExistence type="predicted"/>
<keyword evidence="2" id="KW-1185">Reference proteome</keyword>
<evidence type="ECO:0000313" key="1">
    <source>
        <dbReference type="EMBL" id="VDC31769.1"/>
    </source>
</evidence>